<proteinExistence type="predicted"/>
<name>A0A969PZU0_9BACI</name>
<sequence length="214" mass="25712">MMISPEWYYEEHLKGKSKEQIMTSIRGLKQRIGSLKNSMENPYEDIKIFMQPSEETQLYWTREYLKMAKQAYAEAGGTYIMSESEARAAEFDENIYSISKITFRIKKSSDIFHKYVIEVLNDIITLSEFREHGLIKKRHKKNVTKTVFLYELKNLHIGERRRRYSAKHDEFNVLNITKWEVEFEYSNEFKPKKFGGENAYPYNFDRFQMLFEVD</sequence>
<protein>
    <submittedName>
        <fullName evidence="1">Uncharacterized protein</fullName>
    </submittedName>
</protein>
<organism evidence="1 2">
    <name type="scientific">Alkalicoccus luteus</name>
    <dbReference type="NCBI Taxonomy" id="1237094"/>
    <lineage>
        <taxon>Bacteria</taxon>
        <taxon>Bacillati</taxon>
        <taxon>Bacillota</taxon>
        <taxon>Bacilli</taxon>
        <taxon>Bacillales</taxon>
        <taxon>Bacillaceae</taxon>
        <taxon>Alkalicoccus</taxon>
    </lineage>
</organism>
<reference evidence="1 2" key="1">
    <citation type="submission" date="2020-03" db="EMBL/GenBank/DDBJ databases">
        <title>Assessment of the enzymatic potential of alkaline-tolerant lipase obtained from Bacillus luteus H11 (technogenic soil) for the bioremediation of saline soils contaminated with petroleum substances.</title>
        <authorList>
            <person name="Kalwasinska A."/>
        </authorList>
    </citation>
    <scope>NUCLEOTIDE SEQUENCE [LARGE SCALE GENOMIC DNA]</scope>
    <source>
        <strain evidence="1 2">H11</strain>
    </source>
</reference>
<gene>
    <name evidence="1" type="ORF">HCN83_13295</name>
</gene>
<accession>A0A969PZU0</accession>
<evidence type="ECO:0000313" key="2">
    <source>
        <dbReference type="Proteomes" id="UP000752012"/>
    </source>
</evidence>
<comment type="caution">
    <text evidence="1">The sequence shown here is derived from an EMBL/GenBank/DDBJ whole genome shotgun (WGS) entry which is preliminary data.</text>
</comment>
<dbReference type="EMBL" id="JAATHJ010000024">
    <property type="protein sequence ID" value="NJP38567.1"/>
    <property type="molecule type" value="Genomic_DNA"/>
</dbReference>
<evidence type="ECO:0000313" key="1">
    <source>
        <dbReference type="EMBL" id="NJP38567.1"/>
    </source>
</evidence>
<dbReference type="RefSeq" id="WP_168008180.1">
    <property type="nucleotide sequence ID" value="NZ_JAATHJ010000024.1"/>
</dbReference>
<dbReference type="Proteomes" id="UP000752012">
    <property type="component" value="Unassembled WGS sequence"/>
</dbReference>
<dbReference type="AlphaFoldDB" id="A0A969PZU0"/>
<keyword evidence="2" id="KW-1185">Reference proteome</keyword>